<dbReference type="Proteomes" id="UP000886653">
    <property type="component" value="Unassembled WGS sequence"/>
</dbReference>
<dbReference type="PANTHER" id="PTHR21311">
    <property type="entry name" value="CONSERVED OLIGOMERIC GOLGI COMPLEX COMPONENT 8"/>
    <property type="match status" value="1"/>
</dbReference>
<protein>
    <recommendedName>
        <fullName evidence="3">Conserved oligomeric Golgi complex subunit 8</fullName>
    </recommendedName>
    <alternativeName>
        <fullName evidence="8">Component of oligomeric Golgi complex 8</fullName>
    </alternativeName>
</protein>
<dbReference type="Pfam" id="PF04124">
    <property type="entry name" value="Dor1"/>
    <property type="match status" value="2"/>
</dbReference>
<evidence type="ECO:0000256" key="6">
    <source>
        <dbReference type="ARBA" id="ARBA00023034"/>
    </source>
</evidence>
<dbReference type="OrthoDB" id="1661054at2759"/>
<dbReference type="AlphaFoldDB" id="A0A9P6NE14"/>
<feature type="region of interest" description="Disordered" evidence="9">
    <location>
        <begin position="631"/>
        <end position="655"/>
    </location>
</feature>
<evidence type="ECO:0000256" key="9">
    <source>
        <dbReference type="SAM" id="MobiDB-lite"/>
    </source>
</evidence>
<comment type="similarity">
    <text evidence="2">Belongs to the COG8 family.</text>
</comment>
<keyword evidence="4" id="KW-0813">Transport</keyword>
<evidence type="ECO:0000256" key="7">
    <source>
        <dbReference type="ARBA" id="ARBA00023136"/>
    </source>
</evidence>
<dbReference type="GO" id="GO:0006891">
    <property type="term" value="P:intra-Golgi vesicle-mediated transport"/>
    <property type="evidence" value="ECO:0007669"/>
    <property type="project" value="TreeGrafter"/>
</dbReference>
<evidence type="ECO:0000256" key="3">
    <source>
        <dbReference type="ARBA" id="ARBA00020983"/>
    </source>
</evidence>
<keyword evidence="7" id="KW-0472">Membrane</keyword>
<proteinExistence type="inferred from homology"/>
<accession>A0A9P6NE14</accession>
<evidence type="ECO:0000256" key="5">
    <source>
        <dbReference type="ARBA" id="ARBA00022927"/>
    </source>
</evidence>
<comment type="caution">
    <text evidence="10">The sequence shown here is derived from an EMBL/GenBank/DDBJ whole genome shotgun (WGS) entry which is preliminary data.</text>
</comment>
<evidence type="ECO:0000256" key="1">
    <source>
        <dbReference type="ARBA" id="ARBA00004395"/>
    </source>
</evidence>
<dbReference type="EMBL" id="MU167352">
    <property type="protein sequence ID" value="KAG0142308.1"/>
    <property type="molecule type" value="Genomic_DNA"/>
</dbReference>
<dbReference type="PANTHER" id="PTHR21311:SF0">
    <property type="entry name" value="CONSERVED OLIGOMERIC GOLGI COMPLEX SUBUNIT 8"/>
    <property type="match status" value="1"/>
</dbReference>
<keyword evidence="6" id="KW-0333">Golgi apparatus</keyword>
<dbReference type="GO" id="GO:0000139">
    <property type="term" value="C:Golgi membrane"/>
    <property type="evidence" value="ECO:0007669"/>
    <property type="project" value="UniProtKB-SubCell"/>
</dbReference>
<name>A0A9P6NE14_9BASI</name>
<evidence type="ECO:0000256" key="8">
    <source>
        <dbReference type="ARBA" id="ARBA00031347"/>
    </source>
</evidence>
<evidence type="ECO:0000313" key="10">
    <source>
        <dbReference type="EMBL" id="KAG0142308.1"/>
    </source>
</evidence>
<dbReference type="GO" id="GO:0017119">
    <property type="term" value="C:Golgi transport complex"/>
    <property type="evidence" value="ECO:0007669"/>
    <property type="project" value="InterPro"/>
</dbReference>
<keyword evidence="11" id="KW-1185">Reference proteome</keyword>
<reference evidence="10" key="1">
    <citation type="submission" date="2013-11" db="EMBL/GenBank/DDBJ databases">
        <title>Genome sequence of the fusiform rust pathogen reveals effectors for host alternation and coevolution with pine.</title>
        <authorList>
            <consortium name="DOE Joint Genome Institute"/>
            <person name="Smith K."/>
            <person name="Pendleton A."/>
            <person name="Kubisiak T."/>
            <person name="Anderson C."/>
            <person name="Salamov A."/>
            <person name="Aerts A."/>
            <person name="Riley R."/>
            <person name="Clum A."/>
            <person name="Lindquist E."/>
            <person name="Ence D."/>
            <person name="Campbell M."/>
            <person name="Kronenberg Z."/>
            <person name="Feau N."/>
            <person name="Dhillon B."/>
            <person name="Hamelin R."/>
            <person name="Burleigh J."/>
            <person name="Smith J."/>
            <person name="Yandell M."/>
            <person name="Nelson C."/>
            <person name="Grigoriev I."/>
            <person name="Davis J."/>
        </authorList>
    </citation>
    <scope>NUCLEOTIDE SEQUENCE</scope>
    <source>
        <strain evidence="10">G11</strain>
    </source>
</reference>
<evidence type="ECO:0000256" key="4">
    <source>
        <dbReference type="ARBA" id="ARBA00022448"/>
    </source>
</evidence>
<dbReference type="InterPro" id="IPR007255">
    <property type="entry name" value="COG8"/>
</dbReference>
<evidence type="ECO:0000256" key="2">
    <source>
        <dbReference type="ARBA" id="ARBA00006419"/>
    </source>
</evidence>
<comment type="subcellular location">
    <subcellularLocation>
        <location evidence="1">Golgi apparatus membrane</location>
        <topology evidence="1">Peripheral membrane protein</topology>
    </subcellularLocation>
</comment>
<dbReference type="GO" id="GO:0015031">
    <property type="term" value="P:protein transport"/>
    <property type="evidence" value="ECO:0007669"/>
    <property type="project" value="UniProtKB-KW"/>
</dbReference>
<organism evidence="10 11">
    <name type="scientific">Cronartium quercuum f. sp. fusiforme G11</name>
    <dbReference type="NCBI Taxonomy" id="708437"/>
    <lineage>
        <taxon>Eukaryota</taxon>
        <taxon>Fungi</taxon>
        <taxon>Dikarya</taxon>
        <taxon>Basidiomycota</taxon>
        <taxon>Pucciniomycotina</taxon>
        <taxon>Pucciniomycetes</taxon>
        <taxon>Pucciniales</taxon>
        <taxon>Coleosporiaceae</taxon>
        <taxon>Cronartium</taxon>
    </lineage>
</organism>
<keyword evidence="5" id="KW-0653">Protein transport</keyword>
<evidence type="ECO:0000313" key="11">
    <source>
        <dbReference type="Proteomes" id="UP000886653"/>
    </source>
</evidence>
<sequence>MNEENQSMIGLNELLIQSANTLKLNLNPDSLNSIESKSYLSKLASLPLNKLNSQPTELQYSANNLESDLSLLCYREFRSFLLAHEASTEIKQTFNKLNNSLNQLLNDSNQLSSSIQNFPDSIKLILKDRKQISLVLSHLSSIEDLLDLPHLIKTCVTAKLWNEAIELAKRVYSLDYQSFGILNQIKLEVDLVLQSLRNDLLNDLKLRNLKLPSAVRNIGVLRKISKLFSTSLIIQSLNEPELRIVFLSSRWFSLTESSKQLELFTGFSISTNNNNINMNPLELFSESSLKLNEERLKFLKRWIENWRELIGDTISIYNEIFINYTKNDSIDNLSQDIDYPSYFLNDSLTPLNFFSTQSINLLIKTLEHHLPLLLTVTSLSSLLTQLSFCSTAFIKWGLDFAGLIKPIFVNSLERLIKIRMEISLQEFIKDLKLNQHQTLSQTPTSPSFERTNFQNRRKSLKPIILDYNRLIAPDSFKQVLSLNLNQLLPPSSTELNFPTHLLLLFTPLAKLINNQFISLNELRLLPIKESYSNLSNYQLSILKKVNEEIQKLLKNLEGLEEGRKIINQFIIVWSRYVLPILERSLRIEIYSELNFDKASQDFLSLLNDAESLINISIESIKKDELVLVPTPEVSKPPNDGLVSPSATTTEKIETT</sequence>
<gene>
    <name evidence="10" type="ORF">CROQUDRAFT_239748</name>
</gene>